<reference evidence="1" key="1">
    <citation type="journal article" date="2020" name="Stud. Mycol.">
        <title>101 Dothideomycetes genomes: a test case for predicting lifestyles and emergence of pathogens.</title>
        <authorList>
            <person name="Haridas S."/>
            <person name="Albert R."/>
            <person name="Binder M."/>
            <person name="Bloem J."/>
            <person name="Labutti K."/>
            <person name="Salamov A."/>
            <person name="Andreopoulos B."/>
            <person name="Baker S."/>
            <person name="Barry K."/>
            <person name="Bills G."/>
            <person name="Bluhm B."/>
            <person name="Cannon C."/>
            <person name="Castanera R."/>
            <person name="Culley D."/>
            <person name="Daum C."/>
            <person name="Ezra D."/>
            <person name="Gonzalez J."/>
            <person name="Henrissat B."/>
            <person name="Kuo A."/>
            <person name="Liang C."/>
            <person name="Lipzen A."/>
            <person name="Lutzoni F."/>
            <person name="Magnuson J."/>
            <person name="Mondo S."/>
            <person name="Nolan M."/>
            <person name="Ohm R."/>
            <person name="Pangilinan J."/>
            <person name="Park H.-J."/>
            <person name="Ramirez L."/>
            <person name="Alfaro M."/>
            <person name="Sun H."/>
            <person name="Tritt A."/>
            <person name="Yoshinaga Y."/>
            <person name="Zwiers L.-H."/>
            <person name="Turgeon B."/>
            <person name="Goodwin S."/>
            <person name="Spatafora J."/>
            <person name="Crous P."/>
            <person name="Grigoriev I."/>
        </authorList>
    </citation>
    <scope>NUCLEOTIDE SEQUENCE</scope>
    <source>
        <strain evidence="1">ATCC 200398</strain>
    </source>
</reference>
<dbReference type="EMBL" id="MU003506">
    <property type="protein sequence ID" value="KAF2471082.1"/>
    <property type="molecule type" value="Genomic_DNA"/>
</dbReference>
<name>A0ACB6QYB5_9PLEO</name>
<dbReference type="Proteomes" id="UP000799755">
    <property type="component" value="Unassembled WGS sequence"/>
</dbReference>
<comment type="caution">
    <text evidence="1">The sequence shown here is derived from an EMBL/GenBank/DDBJ whole genome shotgun (WGS) entry which is preliminary data.</text>
</comment>
<protein>
    <submittedName>
        <fullName evidence="1">Uncharacterized protein</fullName>
    </submittedName>
</protein>
<organism evidence="1 2">
    <name type="scientific">Lindgomyces ingoldianus</name>
    <dbReference type="NCBI Taxonomy" id="673940"/>
    <lineage>
        <taxon>Eukaryota</taxon>
        <taxon>Fungi</taxon>
        <taxon>Dikarya</taxon>
        <taxon>Ascomycota</taxon>
        <taxon>Pezizomycotina</taxon>
        <taxon>Dothideomycetes</taxon>
        <taxon>Pleosporomycetidae</taxon>
        <taxon>Pleosporales</taxon>
        <taxon>Lindgomycetaceae</taxon>
        <taxon>Lindgomyces</taxon>
    </lineage>
</organism>
<gene>
    <name evidence="1" type="ORF">BDR25DRAFT_303610</name>
</gene>
<evidence type="ECO:0000313" key="2">
    <source>
        <dbReference type="Proteomes" id="UP000799755"/>
    </source>
</evidence>
<keyword evidence="2" id="KW-1185">Reference proteome</keyword>
<proteinExistence type="predicted"/>
<evidence type="ECO:0000313" key="1">
    <source>
        <dbReference type="EMBL" id="KAF2471082.1"/>
    </source>
</evidence>
<accession>A0ACB6QYB5</accession>
<sequence>MEHRSAPALAQESIGAPRTFPDGAIYTWVALAAGSCGLHTPDWSSFGHVFSLTQCYIVPTWRKAILPSASKRWNAAKLPVHSIPRTSPEFHCAAGNMAKVALGLQC</sequence>